<name>A0A7T7KU07_9ACTN</name>
<dbReference type="InterPro" id="IPR002347">
    <property type="entry name" value="SDR_fam"/>
</dbReference>
<evidence type="ECO:0000313" key="6">
    <source>
        <dbReference type="Proteomes" id="UP000595636"/>
    </source>
</evidence>
<reference evidence="5 6" key="1">
    <citation type="submission" date="2020-12" db="EMBL/GenBank/DDBJ databases">
        <title>A novel species.</title>
        <authorList>
            <person name="Li K."/>
        </authorList>
    </citation>
    <scope>NUCLEOTIDE SEQUENCE [LARGE SCALE GENOMIC DNA]</scope>
    <source>
        <strain evidence="5 6">ZYC-3</strain>
    </source>
</reference>
<feature type="domain" description="Ketoreductase" evidence="4">
    <location>
        <begin position="7"/>
        <end position="209"/>
    </location>
</feature>
<dbReference type="Proteomes" id="UP000595636">
    <property type="component" value="Chromosome"/>
</dbReference>
<dbReference type="InterPro" id="IPR051687">
    <property type="entry name" value="Peroxisomal_Beta-Oxidation"/>
</dbReference>
<organism evidence="5 6">
    <name type="scientific">Streptomyces liliifuscus</name>
    <dbReference type="NCBI Taxonomy" id="2797636"/>
    <lineage>
        <taxon>Bacteria</taxon>
        <taxon>Bacillati</taxon>
        <taxon>Actinomycetota</taxon>
        <taxon>Actinomycetes</taxon>
        <taxon>Kitasatosporales</taxon>
        <taxon>Streptomycetaceae</taxon>
        <taxon>Streptomyces</taxon>
    </lineage>
</organism>
<dbReference type="Pfam" id="PF00106">
    <property type="entry name" value="adh_short"/>
    <property type="match status" value="1"/>
</dbReference>
<dbReference type="InterPro" id="IPR036291">
    <property type="entry name" value="NAD(P)-bd_dom_sf"/>
</dbReference>
<dbReference type="PRINTS" id="PR00081">
    <property type="entry name" value="GDHRDH"/>
</dbReference>
<dbReference type="PROSITE" id="PS00061">
    <property type="entry name" value="ADH_SHORT"/>
    <property type="match status" value="1"/>
</dbReference>
<keyword evidence="6" id="KW-1185">Reference proteome</keyword>
<dbReference type="Gene3D" id="3.40.50.720">
    <property type="entry name" value="NAD(P)-binding Rossmann-like Domain"/>
    <property type="match status" value="1"/>
</dbReference>
<dbReference type="PANTHER" id="PTHR45024">
    <property type="entry name" value="DEHYDROGENASES, SHORT CHAIN"/>
    <property type="match status" value="1"/>
</dbReference>
<evidence type="ECO:0000259" key="4">
    <source>
        <dbReference type="SMART" id="SM00822"/>
    </source>
</evidence>
<proteinExistence type="inferred from homology"/>
<dbReference type="SUPFAM" id="SSF51735">
    <property type="entry name" value="NAD(P)-binding Rossmann-fold domains"/>
    <property type="match status" value="1"/>
</dbReference>
<dbReference type="GO" id="GO:0016491">
    <property type="term" value="F:oxidoreductase activity"/>
    <property type="evidence" value="ECO:0007669"/>
    <property type="project" value="UniProtKB-KW"/>
</dbReference>
<comment type="similarity">
    <text evidence="1 3">Belongs to the short-chain dehydrogenases/reductases (SDR) family.</text>
</comment>
<dbReference type="EMBL" id="CP066831">
    <property type="protein sequence ID" value="QQM38717.1"/>
    <property type="molecule type" value="Genomic_DNA"/>
</dbReference>
<dbReference type="InterPro" id="IPR057326">
    <property type="entry name" value="KR_dom"/>
</dbReference>
<evidence type="ECO:0000313" key="5">
    <source>
        <dbReference type="EMBL" id="QQM38717.1"/>
    </source>
</evidence>
<keyword evidence="2" id="KW-0560">Oxidoreductase</keyword>
<dbReference type="AlphaFoldDB" id="A0A7T7KU07"/>
<sequence>MGILDDKVAIVTGGGRGLGRAHCLALAEAGATVVVNDLGSGVHGEQTGDSPADEVVAEITKLGGRAVANHCSVTDWAATETMVADTVTEFGRLDIVVNNAGIVRDRMLFSMSEAEFDAVIAVHLKGTFALTRHACAYWREASKRGERVAGRVINTTSGTGLFGNQGQSNYGAAKAGTAGLTVLTALEMRRYGVTANAVSPIAATRMTDGLDVGASLQAVDGFDPRDPANASGVVVYLASDSSAWLTGQVLRIEGNRLNRLQGWTVAGVHPSRSGEALTYDELVDAVPQLYGVAPAGRATGVGQ</sequence>
<gene>
    <name evidence="5" type="ORF">JEQ17_04030</name>
</gene>
<dbReference type="PRINTS" id="PR00080">
    <property type="entry name" value="SDRFAMILY"/>
</dbReference>
<dbReference type="PANTHER" id="PTHR45024:SF2">
    <property type="entry name" value="SCP2 DOMAIN-CONTAINING PROTEIN"/>
    <property type="match status" value="1"/>
</dbReference>
<dbReference type="RefSeq" id="WP_200393881.1">
    <property type="nucleotide sequence ID" value="NZ_CP066831.1"/>
</dbReference>
<accession>A0A7T7KU07</accession>
<dbReference type="SMART" id="SM00822">
    <property type="entry name" value="PKS_KR"/>
    <property type="match status" value="1"/>
</dbReference>
<evidence type="ECO:0000256" key="1">
    <source>
        <dbReference type="ARBA" id="ARBA00006484"/>
    </source>
</evidence>
<dbReference type="KEGG" id="slf:JEQ17_04030"/>
<evidence type="ECO:0000256" key="3">
    <source>
        <dbReference type="RuleBase" id="RU000363"/>
    </source>
</evidence>
<protein>
    <submittedName>
        <fullName evidence="5">SDR family NAD(P)-dependent oxidoreductase</fullName>
    </submittedName>
</protein>
<dbReference type="InterPro" id="IPR020904">
    <property type="entry name" value="Sc_DH/Rdtase_CS"/>
</dbReference>
<evidence type="ECO:0000256" key="2">
    <source>
        <dbReference type="ARBA" id="ARBA00023002"/>
    </source>
</evidence>